<keyword evidence="9" id="KW-0812">Transmembrane</keyword>
<keyword evidence="7" id="KW-0325">Glycoprotein</keyword>
<dbReference type="GO" id="GO:0008235">
    <property type="term" value="F:metalloexopeptidase activity"/>
    <property type="evidence" value="ECO:0007669"/>
    <property type="project" value="InterPro"/>
</dbReference>
<dbReference type="PANTHER" id="PTHR12147">
    <property type="entry name" value="METALLOPEPTIDASE M28 FAMILY MEMBER"/>
    <property type="match status" value="1"/>
</dbReference>
<evidence type="ECO:0000256" key="1">
    <source>
        <dbReference type="ARBA" id="ARBA00003273"/>
    </source>
</evidence>
<feature type="transmembrane region" description="Helical" evidence="9">
    <location>
        <begin position="413"/>
        <end position="436"/>
    </location>
</feature>
<dbReference type="PANTHER" id="PTHR12147:SF58">
    <property type="entry name" value="VACUOLAR MEMBRANE PROTEASE"/>
    <property type="match status" value="1"/>
</dbReference>
<reference evidence="11 12" key="1">
    <citation type="submission" date="2018-10" db="EMBL/GenBank/DDBJ databases">
        <title>Phylogenomics of Brevibacillus.</title>
        <authorList>
            <person name="Dunlap C."/>
        </authorList>
    </citation>
    <scope>NUCLEOTIDE SEQUENCE [LARGE SCALE GENOMIC DNA]</scope>
    <source>
        <strain evidence="11 12">JCM 12215</strain>
    </source>
</reference>
<proteinExistence type="inferred from homology"/>
<feature type="transmembrane region" description="Helical" evidence="9">
    <location>
        <begin position="448"/>
        <end position="464"/>
    </location>
</feature>
<dbReference type="Proteomes" id="UP000282028">
    <property type="component" value="Unassembled WGS sequence"/>
</dbReference>
<evidence type="ECO:0000256" key="8">
    <source>
        <dbReference type="ARBA" id="ARBA00031512"/>
    </source>
</evidence>
<dbReference type="GO" id="GO:0005774">
    <property type="term" value="C:vacuolar membrane"/>
    <property type="evidence" value="ECO:0007669"/>
    <property type="project" value="UniProtKB-SubCell"/>
</dbReference>
<feature type="transmembrane region" description="Helical" evidence="9">
    <location>
        <begin position="348"/>
        <end position="366"/>
    </location>
</feature>
<evidence type="ECO:0000259" key="10">
    <source>
        <dbReference type="Pfam" id="PF04389"/>
    </source>
</evidence>
<evidence type="ECO:0000256" key="9">
    <source>
        <dbReference type="SAM" id="Phobius"/>
    </source>
</evidence>
<name>A0A3M8CKB0_9BACL</name>
<evidence type="ECO:0000256" key="6">
    <source>
        <dbReference type="ARBA" id="ARBA00022989"/>
    </source>
</evidence>
<feature type="transmembrane region" description="Helical" evidence="9">
    <location>
        <begin position="378"/>
        <end position="401"/>
    </location>
</feature>
<keyword evidence="5" id="KW-0926">Vacuole</keyword>
<comment type="subcellular location">
    <subcellularLocation>
        <location evidence="2">Vacuole membrane</location>
        <topology evidence="2">Multi-pass membrane protein</topology>
    </subcellularLocation>
</comment>
<keyword evidence="6 9" id="KW-1133">Transmembrane helix</keyword>
<dbReference type="Pfam" id="PF04389">
    <property type="entry name" value="Peptidase_M28"/>
    <property type="match status" value="1"/>
</dbReference>
<dbReference type="EMBL" id="RHHR01000008">
    <property type="protein sequence ID" value="RNB76140.1"/>
    <property type="molecule type" value="Genomic_DNA"/>
</dbReference>
<evidence type="ECO:0000256" key="7">
    <source>
        <dbReference type="ARBA" id="ARBA00023180"/>
    </source>
</evidence>
<feature type="domain" description="Peptidase M28" evidence="10">
    <location>
        <begin position="128"/>
        <end position="315"/>
    </location>
</feature>
<dbReference type="Gene3D" id="3.40.630.10">
    <property type="entry name" value="Zn peptidases"/>
    <property type="match status" value="1"/>
</dbReference>
<keyword evidence="12" id="KW-1185">Reference proteome</keyword>
<comment type="similarity">
    <text evidence="3">Belongs to the peptidase M28 family.</text>
</comment>
<feature type="transmembrane region" description="Helical" evidence="9">
    <location>
        <begin position="527"/>
        <end position="550"/>
    </location>
</feature>
<dbReference type="AlphaFoldDB" id="A0A3M8CKB0"/>
<accession>A0A3M8CKB0</accession>
<evidence type="ECO:0000256" key="2">
    <source>
        <dbReference type="ARBA" id="ARBA00004128"/>
    </source>
</evidence>
<evidence type="ECO:0000313" key="12">
    <source>
        <dbReference type="Proteomes" id="UP000282028"/>
    </source>
</evidence>
<feature type="transmembrane region" description="Helical" evidence="9">
    <location>
        <begin position="470"/>
        <end position="487"/>
    </location>
</feature>
<gene>
    <name evidence="11" type="ORF">EDM52_04305</name>
</gene>
<comment type="caution">
    <text evidence="11">The sequence shown here is derived from an EMBL/GenBank/DDBJ whole genome shotgun (WGS) entry which is preliminary data.</text>
</comment>
<dbReference type="GO" id="GO:0006508">
    <property type="term" value="P:proteolysis"/>
    <property type="evidence" value="ECO:0007669"/>
    <property type="project" value="InterPro"/>
</dbReference>
<organism evidence="11 12">
    <name type="scientific">Brevibacillus invocatus</name>
    <dbReference type="NCBI Taxonomy" id="173959"/>
    <lineage>
        <taxon>Bacteria</taxon>
        <taxon>Bacillati</taxon>
        <taxon>Bacillota</taxon>
        <taxon>Bacilli</taxon>
        <taxon>Bacillales</taxon>
        <taxon>Paenibacillaceae</taxon>
        <taxon>Brevibacillus</taxon>
    </lineage>
</organism>
<dbReference type="SUPFAM" id="SSF53187">
    <property type="entry name" value="Zn-dependent exopeptidases"/>
    <property type="match status" value="1"/>
</dbReference>
<feature type="transmembrane region" description="Helical" evidence="9">
    <location>
        <begin position="31"/>
        <end position="48"/>
    </location>
</feature>
<dbReference type="InterPro" id="IPR007484">
    <property type="entry name" value="Peptidase_M28"/>
</dbReference>
<keyword evidence="9" id="KW-0472">Membrane</keyword>
<feature type="transmembrane region" description="Helical" evidence="9">
    <location>
        <begin position="557"/>
        <end position="575"/>
    </location>
</feature>
<feature type="transmembrane region" description="Helical" evidence="9">
    <location>
        <begin position="499"/>
        <end position="521"/>
    </location>
</feature>
<evidence type="ECO:0000256" key="3">
    <source>
        <dbReference type="ARBA" id="ARBA00010918"/>
    </source>
</evidence>
<dbReference type="InterPro" id="IPR045175">
    <property type="entry name" value="M28_fam"/>
</dbReference>
<evidence type="ECO:0000256" key="5">
    <source>
        <dbReference type="ARBA" id="ARBA00022554"/>
    </source>
</evidence>
<evidence type="ECO:0000256" key="4">
    <source>
        <dbReference type="ARBA" id="ARBA00017435"/>
    </source>
</evidence>
<dbReference type="OrthoDB" id="9762302at2"/>
<sequence length="781" mass="87773">MPMKGPFYYIEIGTSWNWCNGGVHMSYLKKAVLLFFFIGVAVVSILQIQPPVPLSQAADHSFSAQRAYAILQEIARAPHPTGSAENDRVREYIVSEAERWGYKPEIQVAEYALTGANRNLVTSATLHNIVVRVPGASSSKAILVSAHYDSAIGSPGANDNGVAVAAILETMRALTYLEPLKNDVIFLFSDGEELDLLGARAFWRDHPWAKDVGMVLNYESKGSSGPSMMFETGKQNGWLIQQMALALPHPVTNSSMSNAYEILNNDTDFTIAREQGVIGLNFAYGEGGYTYHIALDDLEHVNMRSLQHQGENVFESIVHFGHADLLEIKGPDRIYFSMLNQVISYPKTWSIVIALLITAVIVYTLIRRRKAQCLQWKSLGKAILLILGGLAGTWAMMYAIWSAVTMFWTTDMLLYRIEWMAAAMLLLILALISCTFPILQRWADLRHMHAAGVLISLLLLWLTTLYLPGASFFFVFPFLLHYALFVFGKESEREGERGWLLHAASAALVGWFFLPFLFILIHFLPLVFMPVLFTLFVLIGFWMYPSLLVLVNQGSRLIALGLVVLSVVLLGSFHYQTQPSADTPELNNLFFVENADTGSSYWVSRTGPDAWISTILQQPHETNLNDFIIDGGRERRVWVEEANYQALSSPQLSVLQDEKDGEYRTVELLLNTGRGAKDYIMLEVVDADVEEVQINGNAPDYRYAEQRNWNWRVRYYQVPVEGLRVTLRLKTTTPTAPVSLRLMDGSYGLPTGEQVASRPAEMIGGYEYDKMTLVMKSYMLP</sequence>
<comment type="function">
    <text evidence="1">May be involved in vacuolar sorting and osmoregulation.</text>
</comment>
<protein>
    <recommendedName>
        <fullName evidence="4">Vacuolar membrane protease</fullName>
    </recommendedName>
    <alternativeName>
        <fullName evidence="8">FXNA-related family protease 1</fullName>
    </alternativeName>
</protein>
<evidence type="ECO:0000313" key="11">
    <source>
        <dbReference type="EMBL" id="RNB76140.1"/>
    </source>
</evidence>